<keyword evidence="9" id="KW-1185">Reference proteome</keyword>
<feature type="transmembrane region" description="Helical" evidence="6">
    <location>
        <begin position="243"/>
        <end position="262"/>
    </location>
</feature>
<dbReference type="RefSeq" id="WP_306982565.1">
    <property type="nucleotide sequence ID" value="NZ_JAUSUA010000002.1"/>
</dbReference>
<evidence type="ECO:0000313" key="9">
    <source>
        <dbReference type="Proteomes" id="UP001225034"/>
    </source>
</evidence>
<feature type="transmembrane region" description="Helical" evidence="6">
    <location>
        <begin position="136"/>
        <end position="158"/>
    </location>
</feature>
<feature type="transmembrane region" description="Helical" evidence="6">
    <location>
        <begin position="73"/>
        <end position="91"/>
    </location>
</feature>
<feature type="transmembrane region" description="Helical" evidence="6">
    <location>
        <begin position="97"/>
        <end position="116"/>
    </location>
</feature>
<organism evidence="8 9">
    <name type="scientific">Alkalicoccobacillus murimartini</name>
    <dbReference type="NCBI Taxonomy" id="171685"/>
    <lineage>
        <taxon>Bacteria</taxon>
        <taxon>Bacillati</taxon>
        <taxon>Bacillota</taxon>
        <taxon>Bacilli</taxon>
        <taxon>Bacillales</taxon>
        <taxon>Bacillaceae</taxon>
        <taxon>Alkalicoccobacillus</taxon>
    </lineage>
</organism>
<dbReference type="InterPro" id="IPR020846">
    <property type="entry name" value="MFS_dom"/>
</dbReference>
<evidence type="ECO:0000259" key="7">
    <source>
        <dbReference type="PROSITE" id="PS50850"/>
    </source>
</evidence>
<keyword evidence="2" id="KW-0813">Transport</keyword>
<keyword evidence="3 6" id="KW-0812">Transmembrane</keyword>
<protein>
    <submittedName>
        <fullName evidence="8">MFS family permease</fullName>
    </submittedName>
</protein>
<evidence type="ECO:0000256" key="6">
    <source>
        <dbReference type="SAM" id="Phobius"/>
    </source>
</evidence>
<feature type="transmembrane region" description="Helical" evidence="6">
    <location>
        <begin position="203"/>
        <end position="223"/>
    </location>
</feature>
<feature type="transmembrane region" description="Helical" evidence="6">
    <location>
        <begin position="269"/>
        <end position="289"/>
    </location>
</feature>
<feature type="transmembrane region" description="Helical" evidence="6">
    <location>
        <begin position="12"/>
        <end position="37"/>
    </location>
</feature>
<reference evidence="8 9" key="1">
    <citation type="submission" date="2023-07" db="EMBL/GenBank/DDBJ databases">
        <title>Genomic Encyclopedia of Type Strains, Phase IV (KMG-IV): sequencing the most valuable type-strain genomes for metagenomic binning, comparative biology and taxonomic classification.</title>
        <authorList>
            <person name="Goeker M."/>
        </authorList>
    </citation>
    <scope>NUCLEOTIDE SEQUENCE [LARGE SCALE GENOMIC DNA]</scope>
    <source>
        <strain evidence="8 9">DSM 19154</strain>
    </source>
</reference>
<proteinExistence type="predicted"/>
<evidence type="ECO:0000256" key="5">
    <source>
        <dbReference type="ARBA" id="ARBA00023136"/>
    </source>
</evidence>
<comment type="subcellular location">
    <subcellularLocation>
        <location evidence="1">Cell membrane</location>
        <topology evidence="1">Multi-pass membrane protein</topology>
    </subcellularLocation>
</comment>
<dbReference type="PANTHER" id="PTHR23526:SF4">
    <property type="entry name" value="INTEGRAL MEMBRANE TRANSPORT PROTEIN"/>
    <property type="match status" value="1"/>
</dbReference>
<dbReference type="InterPro" id="IPR036259">
    <property type="entry name" value="MFS_trans_sf"/>
</dbReference>
<dbReference type="Gene3D" id="1.20.1250.20">
    <property type="entry name" value="MFS general substrate transporter like domains"/>
    <property type="match status" value="1"/>
</dbReference>
<dbReference type="CDD" id="cd17325">
    <property type="entry name" value="MFS_MdtG_SLC18_like"/>
    <property type="match status" value="1"/>
</dbReference>
<dbReference type="EMBL" id="JAUSUA010000002">
    <property type="protein sequence ID" value="MDQ0207353.1"/>
    <property type="molecule type" value="Genomic_DNA"/>
</dbReference>
<evidence type="ECO:0000256" key="3">
    <source>
        <dbReference type="ARBA" id="ARBA00022692"/>
    </source>
</evidence>
<evidence type="ECO:0000313" key="8">
    <source>
        <dbReference type="EMBL" id="MDQ0207353.1"/>
    </source>
</evidence>
<feature type="transmembrane region" description="Helical" evidence="6">
    <location>
        <begin position="338"/>
        <end position="358"/>
    </location>
</feature>
<feature type="transmembrane region" description="Helical" evidence="6">
    <location>
        <begin position="43"/>
        <end position="66"/>
    </location>
</feature>
<dbReference type="SUPFAM" id="SSF103473">
    <property type="entry name" value="MFS general substrate transporter"/>
    <property type="match status" value="1"/>
</dbReference>
<dbReference type="Pfam" id="PF07690">
    <property type="entry name" value="MFS_1"/>
    <property type="match status" value="1"/>
</dbReference>
<evidence type="ECO:0000256" key="4">
    <source>
        <dbReference type="ARBA" id="ARBA00022989"/>
    </source>
</evidence>
<keyword evidence="5 6" id="KW-0472">Membrane</keyword>
<dbReference type="InterPro" id="IPR011701">
    <property type="entry name" value="MFS"/>
</dbReference>
<feature type="transmembrane region" description="Helical" evidence="6">
    <location>
        <begin position="164"/>
        <end position="182"/>
    </location>
</feature>
<evidence type="ECO:0000256" key="2">
    <source>
        <dbReference type="ARBA" id="ARBA00022448"/>
    </source>
</evidence>
<feature type="transmembrane region" description="Helical" evidence="6">
    <location>
        <begin position="364"/>
        <end position="382"/>
    </location>
</feature>
<evidence type="ECO:0000256" key="1">
    <source>
        <dbReference type="ARBA" id="ARBA00004651"/>
    </source>
</evidence>
<dbReference type="PROSITE" id="PS50850">
    <property type="entry name" value="MFS"/>
    <property type="match status" value="1"/>
</dbReference>
<accession>A0ABT9YHK7</accession>
<name>A0ABT9YHK7_9BACI</name>
<feature type="domain" description="Major facilitator superfamily (MFS) profile" evidence="7">
    <location>
        <begin position="1"/>
        <end position="386"/>
    </location>
</feature>
<dbReference type="PANTHER" id="PTHR23526">
    <property type="entry name" value="INTEGRAL MEMBRANE TRANSPORT PROTEIN-RELATED"/>
    <property type="match status" value="1"/>
</dbReference>
<sequence length="404" mass="45169">MIERKNEEWTFISICCGLYWFAHSLTRPVIALFGLSIGASDLHISFILAIYAVIPLLLAIPIGGYMEKVGSEVLFRWGAWLMCLSGLLYILSTNLTMLILAQIIAGIGQLFVWLTVQVMITGDAKKISKTKRIATFSFYMALGQLLGPIIAGFCLELLGYSSVFTLYMSICLVLLISGYRIRKLTSKISVPAHRNNMRATFSLLKNKGVAAGLVASFVMLFIVDTRMSYVPLYLEHIDYNYMQIGFLLTVASGAGLLVKSVYERMTNKWNLTVILTGSFFLSIMFLLILPFSHNFLVIIMVLAVSGFSLAITQSVSMSLISEHTETSERGIAFGLRLLINRSAQLVNPLYFGFALPLLDYSMSFLYLGAIMTIFSVCAVFLLSRKDKKRNLLDIPPMKTEIYEK</sequence>
<keyword evidence="4 6" id="KW-1133">Transmembrane helix</keyword>
<feature type="transmembrane region" description="Helical" evidence="6">
    <location>
        <begin position="295"/>
        <end position="317"/>
    </location>
</feature>
<comment type="caution">
    <text evidence="8">The sequence shown here is derived from an EMBL/GenBank/DDBJ whole genome shotgun (WGS) entry which is preliminary data.</text>
</comment>
<dbReference type="InterPro" id="IPR052528">
    <property type="entry name" value="Sugar_transport-like"/>
</dbReference>
<dbReference type="Proteomes" id="UP001225034">
    <property type="component" value="Unassembled WGS sequence"/>
</dbReference>
<gene>
    <name evidence="8" type="ORF">J2S05_002152</name>
</gene>